<dbReference type="InParanoid" id="A0A7X0JSL8"/>
<evidence type="ECO:0000256" key="3">
    <source>
        <dbReference type="SAM" id="Phobius"/>
    </source>
</evidence>
<comment type="caution">
    <text evidence="4">The sequence shown here is derived from an EMBL/GenBank/DDBJ whole genome shotgun (WGS) entry which is preliminary data.</text>
</comment>
<feature type="transmembrane region" description="Helical" evidence="3">
    <location>
        <begin position="408"/>
        <end position="427"/>
    </location>
</feature>
<feature type="transmembrane region" description="Helical" evidence="3">
    <location>
        <begin position="309"/>
        <end position="339"/>
    </location>
</feature>
<proteinExistence type="predicted"/>
<feature type="transmembrane region" description="Helical" evidence="3">
    <location>
        <begin position="351"/>
        <end position="377"/>
    </location>
</feature>
<name>A0A7X0JSL8_9GAMM</name>
<evidence type="ECO:0000313" key="4">
    <source>
        <dbReference type="EMBL" id="MBB6520631.1"/>
    </source>
</evidence>
<keyword evidence="1" id="KW-0175">Coiled coil</keyword>
<evidence type="ECO:0000313" key="5">
    <source>
        <dbReference type="Proteomes" id="UP000528457"/>
    </source>
</evidence>
<gene>
    <name evidence="4" type="ORF">HNR48_000909</name>
</gene>
<reference evidence="4 5" key="1">
    <citation type="submission" date="2020-08" db="EMBL/GenBank/DDBJ databases">
        <title>Genomic Encyclopedia of Type Strains, Phase IV (KMG-IV): sequencing the most valuable type-strain genomes for metagenomic binning, comparative biology and taxonomic classification.</title>
        <authorList>
            <person name="Goeker M."/>
        </authorList>
    </citation>
    <scope>NUCLEOTIDE SEQUENCE [LARGE SCALE GENOMIC DNA]</scope>
    <source>
        <strain evidence="4 5">DSM 22368</strain>
    </source>
</reference>
<feature type="transmembrane region" description="Helical" evidence="3">
    <location>
        <begin position="86"/>
        <end position="103"/>
    </location>
</feature>
<organism evidence="4 5">
    <name type="scientific">Pseudoteredinibacter isoporae</name>
    <dbReference type="NCBI Taxonomy" id="570281"/>
    <lineage>
        <taxon>Bacteria</taxon>
        <taxon>Pseudomonadati</taxon>
        <taxon>Pseudomonadota</taxon>
        <taxon>Gammaproteobacteria</taxon>
        <taxon>Cellvibrionales</taxon>
        <taxon>Cellvibrionaceae</taxon>
        <taxon>Pseudoteredinibacter</taxon>
    </lineage>
</organism>
<dbReference type="RefSeq" id="WP_166850679.1">
    <property type="nucleotide sequence ID" value="NZ_JAAONY010000001.1"/>
</dbReference>
<feature type="transmembrane region" description="Helical" evidence="3">
    <location>
        <begin position="153"/>
        <end position="174"/>
    </location>
</feature>
<keyword evidence="3" id="KW-1133">Transmembrane helix</keyword>
<keyword evidence="5" id="KW-1185">Reference proteome</keyword>
<feature type="coiled-coil region" evidence="1">
    <location>
        <begin position="183"/>
        <end position="215"/>
    </location>
</feature>
<feature type="transmembrane region" description="Helical" evidence="3">
    <location>
        <begin position="109"/>
        <end position="132"/>
    </location>
</feature>
<evidence type="ECO:0000256" key="2">
    <source>
        <dbReference type="SAM" id="MobiDB-lite"/>
    </source>
</evidence>
<feature type="transmembrane region" description="Helical" evidence="3">
    <location>
        <begin position="260"/>
        <end position="279"/>
    </location>
</feature>
<feature type="transmembrane region" description="Helical" evidence="3">
    <location>
        <begin position="37"/>
        <end position="57"/>
    </location>
</feature>
<dbReference type="EMBL" id="JACHHT010000001">
    <property type="protein sequence ID" value="MBB6520631.1"/>
    <property type="molecule type" value="Genomic_DNA"/>
</dbReference>
<keyword evidence="3" id="KW-0472">Membrane</keyword>
<evidence type="ECO:0000256" key="1">
    <source>
        <dbReference type="SAM" id="Coils"/>
    </source>
</evidence>
<dbReference type="InterPro" id="IPR010295">
    <property type="entry name" value="DUF898"/>
</dbReference>
<accession>A0A7X0JSL8</accession>
<sequence>MSDAPEISPAEHDAPPAPQPEQPWQLVKFHGTGGEYFRIWIVNLVLTLLTLGIYSAWATVRERRYFYGHTEVAGGRFDFHGKPLQILFGRIIAVVLLIGWSQGALLHNAIPFISAAIVLGLLPMFLVRALGFRLRHTSLRNIRFGFSGKISEAYKALWPYLVALLVAAAGMIYISNELLAWSEEAEQRAEQQYQTEMEELERLEAEEAAESYQEDTEDLSEYDLAENEDGVMSPEEEWGNADDDLDNVAMPDMESFTRLMGFYGLIMITLAFIFPIFICDVRNFTTRHSQYGRSLFNVDLKRGKFFEHFWIAFGISIAAGMVIMIAGGIIVGIGAAIVLGLGLEFDGSPTMIVLMILAFIFIYGLMIASYMAAYAFWRGRIFNDTFNTLELGDIEFRSQLSVFAYAKLWVINTLLMVITLGFAYPWIKIRLLRMQLESIEYRGDSDQFIAHNQLHTNAVGDEVGEAFDFDFGF</sequence>
<dbReference type="Proteomes" id="UP000528457">
    <property type="component" value="Unassembled WGS sequence"/>
</dbReference>
<protein>
    <submittedName>
        <fullName evidence="4">Uncharacterized membrane protein YjgN (DUF898 family)</fullName>
    </submittedName>
</protein>
<dbReference type="AlphaFoldDB" id="A0A7X0JSL8"/>
<feature type="region of interest" description="Disordered" evidence="2">
    <location>
        <begin position="1"/>
        <end position="21"/>
    </location>
</feature>
<keyword evidence="3" id="KW-0812">Transmembrane</keyword>
<dbReference type="Pfam" id="PF05987">
    <property type="entry name" value="DUF898"/>
    <property type="match status" value="1"/>
</dbReference>